<dbReference type="OMA" id="KFRFWIH"/>
<dbReference type="AlphaFoldDB" id="A0A8C4ZS03"/>
<keyword evidence="4 15" id="KW-1133">Transmembrane helix</keyword>
<evidence type="ECO:0000313" key="16">
    <source>
        <dbReference type="Ensembl" id="ENSGMOP00000019694.2"/>
    </source>
</evidence>
<dbReference type="Ensembl" id="ENSGMOT00000020173.2">
    <property type="protein sequence ID" value="ENSGMOP00000019694.2"/>
    <property type="gene ID" value="ENSGMOG00000018290.2"/>
</dbReference>
<evidence type="ECO:0000256" key="9">
    <source>
        <dbReference type="ARBA" id="ARBA00036810"/>
    </source>
</evidence>
<evidence type="ECO:0000256" key="10">
    <source>
        <dbReference type="ARBA" id="ARBA00040905"/>
    </source>
</evidence>
<comment type="catalytic activity">
    <reaction evidence="7">
        <text>a 1,2-diacyl-sn-glycero-3-phosphocholine(in) = a 1,2-diacyl-sn-glycero-3-phosphocholine(out)</text>
        <dbReference type="Rhea" id="RHEA:38571"/>
        <dbReference type="ChEBI" id="CHEBI:57643"/>
    </reaction>
</comment>
<dbReference type="PANTHER" id="PTHR21347:SF0">
    <property type="entry name" value="LIPID SCRAMBLASE CLPTM1L"/>
    <property type="match status" value="1"/>
</dbReference>
<organism evidence="16 17">
    <name type="scientific">Gadus morhua</name>
    <name type="common">Atlantic cod</name>
    <dbReference type="NCBI Taxonomy" id="8049"/>
    <lineage>
        <taxon>Eukaryota</taxon>
        <taxon>Metazoa</taxon>
        <taxon>Chordata</taxon>
        <taxon>Craniata</taxon>
        <taxon>Vertebrata</taxon>
        <taxon>Euteleostomi</taxon>
        <taxon>Actinopterygii</taxon>
        <taxon>Neopterygii</taxon>
        <taxon>Teleostei</taxon>
        <taxon>Neoteleostei</taxon>
        <taxon>Acanthomorphata</taxon>
        <taxon>Zeiogadaria</taxon>
        <taxon>Gadariae</taxon>
        <taxon>Gadiformes</taxon>
        <taxon>Gadoidei</taxon>
        <taxon>Gadidae</taxon>
        <taxon>Gadus</taxon>
    </lineage>
</organism>
<dbReference type="PANTHER" id="PTHR21347">
    <property type="entry name" value="CLEFT LIP AND PALATE ASSOCIATED TRANSMEMBRANE PROTEIN-RELATED"/>
    <property type="match status" value="1"/>
</dbReference>
<evidence type="ECO:0000256" key="14">
    <source>
        <dbReference type="ARBA" id="ARBA00093208"/>
    </source>
</evidence>
<reference evidence="16" key="1">
    <citation type="submission" date="2025-08" db="UniProtKB">
        <authorList>
            <consortium name="Ensembl"/>
        </authorList>
    </citation>
    <scope>IDENTIFICATION</scope>
</reference>
<evidence type="ECO:0000256" key="2">
    <source>
        <dbReference type="ARBA" id="ARBA00009310"/>
    </source>
</evidence>
<sequence length="537" mass="61169">MFPSCYSKPGDSGSKRMSFTRIFLGVFVVYMCHTAWVLYGFLNTKPCDKGKGEQCITSYLADRPKLQLSVFTCLVPEESPLNLILTVDPFDPHSAFEKQVNVSLPEETRANGSLHAVVYLHKAGVSPLEDHRGVHHAAPLTTYTTPRHTAAPRGALRQGSYRLEAIVSHWKPHLSITVLSTDFPFNKAGLPSDLRRHMRVFPDGRKTTYLPLLLVDQLSVGARDLLEVSSSARHLPLTVSYRGTSLQSFRFWIHLQDLVHSLRQFGFTEENIDEIKETLRGSNLYLLILTALVTALHLICEFLALKNDITSWRKKKSMAGMSRRTVVWRCLGTLLVFVHLLEDTSLLVLLPVGLGACVEVWKVFKVFKIHVHLKSYRPIMHVSKLDEAERKTSEYDSQASRYLSYLVYPLCVGGVVFSLVYLRYKSCYSWLINILLTGVYALGFLSMVPQLFINHKLRAVDHLQGTVLMYRGVNTLLWDLCSSVSCLSSSDRVSLSHQLFCFRDELFFFLYLYQRRHYAHKARLREAGSKSKKVKTQ</sequence>
<dbReference type="GeneID" id="115545368"/>
<evidence type="ECO:0000256" key="3">
    <source>
        <dbReference type="ARBA" id="ARBA00022692"/>
    </source>
</evidence>
<name>A0A8C4ZS03_GADMO</name>
<evidence type="ECO:0000256" key="15">
    <source>
        <dbReference type="SAM" id="Phobius"/>
    </source>
</evidence>
<comment type="catalytic activity">
    <reaction evidence="8">
        <text>a 1,2-diacyl-sn-glycero-3-phospho-(1D-myo-inositol)(in) = a 1,2-diacyl-sn-glycero-3-phospho-(1D-myo-inositol)(out)</text>
        <dbReference type="Rhea" id="RHEA:38691"/>
        <dbReference type="ChEBI" id="CHEBI:57880"/>
    </reaction>
</comment>
<keyword evidence="3 15" id="KW-0812">Transmembrane</keyword>
<dbReference type="Pfam" id="PF05602">
    <property type="entry name" value="CLPTM1"/>
    <property type="match status" value="1"/>
</dbReference>
<protein>
    <recommendedName>
        <fullName evidence="10">Lipid scramblase CLPTM1L</fullName>
    </recommendedName>
    <alternativeName>
        <fullName evidence="12">Cisplatin resistance-related protein 9</fullName>
    </alternativeName>
    <alternativeName>
        <fullName evidence="11">Cleft lip and palate transmembrane protein 1-like protein</fullName>
    </alternativeName>
</protein>
<evidence type="ECO:0000256" key="6">
    <source>
        <dbReference type="ARBA" id="ARBA00024615"/>
    </source>
</evidence>
<feature type="transmembrane region" description="Helical" evidence="15">
    <location>
        <begin position="402"/>
        <end position="422"/>
    </location>
</feature>
<dbReference type="RefSeq" id="XP_030214291.1">
    <property type="nucleotide sequence ID" value="XM_030358431.1"/>
</dbReference>
<keyword evidence="5 15" id="KW-0472">Membrane</keyword>
<comment type="catalytic activity">
    <reaction evidence="9">
        <text>6-(alpha-D-glucosaminyl)-(1-octadecanoyl,2-(9Z)-octadecenoyl-sn-glycero-3-phospho)-1D-myo-inositol(in) = 6-(alpha-D-glucosaminyl)-(1-octadecanoyl,2-(9Z)-octadecenoyl-sn-glycero-3-phospho)-1D-myo-inositol(out)</text>
        <dbReference type="Rhea" id="RHEA:71495"/>
        <dbReference type="ChEBI" id="CHEBI:190691"/>
    </reaction>
</comment>
<evidence type="ECO:0000256" key="1">
    <source>
        <dbReference type="ARBA" id="ARBA00004141"/>
    </source>
</evidence>
<comment type="similarity">
    <text evidence="2">Belongs to the CLPTM1 family.</text>
</comment>
<feature type="transmembrane region" description="Helical" evidence="15">
    <location>
        <begin position="21"/>
        <end position="42"/>
    </location>
</feature>
<evidence type="ECO:0000256" key="7">
    <source>
        <dbReference type="ARBA" id="ARBA00024631"/>
    </source>
</evidence>
<dbReference type="GeneTree" id="ENSGT00530000063461"/>
<feature type="transmembrane region" description="Helical" evidence="15">
    <location>
        <begin position="428"/>
        <end position="448"/>
    </location>
</feature>
<comment type="catalytic activity">
    <reaction evidence="6">
        <text>a 1,2-diacyl-sn-glycero-3-phosphoethanolamine(in) = a 1,2-diacyl-sn-glycero-3-phosphoethanolamine(out)</text>
        <dbReference type="Rhea" id="RHEA:38895"/>
        <dbReference type="ChEBI" id="CHEBI:64612"/>
    </reaction>
</comment>
<dbReference type="InterPro" id="IPR008429">
    <property type="entry name" value="CLPTM1"/>
</dbReference>
<dbReference type="GO" id="GO:0012505">
    <property type="term" value="C:endomembrane system"/>
    <property type="evidence" value="ECO:0007669"/>
    <property type="project" value="TreeGrafter"/>
</dbReference>
<dbReference type="Proteomes" id="UP000694546">
    <property type="component" value="Chromosome 6"/>
</dbReference>
<keyword evidence="17" id="KW-1185">Reference proteome</keyword>
<evidence type="ECO:0000256" key="12">
    <source>
        <dbReference type="ARBA" id="ARBA00043155"/>
    </source>
</evidence>
<feature type="transmembrane region" description="Helical" evidence="15">
    <location>
        <begin position="284"/>
        <end position="305"/>
    </location>
</feature>
<dbReference type="GO" id="GO:0016020">
    <property type="term" value="C:membrane"/>
    <property type="evidence" value="ECO:0007669"/>
    <property type="project" value="UniProtKB-SubCell"/>
</dbReference>
<evidence type="ECO:0000313" key="17">
    <source>
        <dbReference type="Proteomes" id="UP000694546"/>
    </source>
</evidence>
<comment type="function">
    <text evidence="13">Scramblase that mediates the translocation of glucosaminylphosphatidylinositol (alpha-D-GlcN-(1-6)-(1,2-diacyl-sn-glycero-3-phospho)-1D-myo-inositol, GlcN-PI) across the endoplasmic reticulum (ER) membrane, from the cytosolic leaflet to the luminal leaflet of the ER membrane, where it participates in the biosynthesis of glycosylphosphatidylinositol (GPI). GPI is a lipid glycoconjugate involved in post-translational modification of proteins. Can also translocate 1,2-diacyl-sn-glycero-3-phospho-(1D-myo-inositol) (phosphatidylinositol or PI), as well as several other phospholipids (1,2-diacyl-sn-glycero-3-phosphocholine, 1,2-diacyl-sn-glycero-3-phosphoethanolamine), and N-acetylglucosaminylphosphatidylinositol (GlcNAc-PI) in vitro.</text>
</comment>
<accession>A0A8C4ZS03</accession>
<evidence type="ECO:0000256" key="5">
    <source>
        <dbReference type="ARBA" id="ARBA00023136"/>
    </source>
</evidence>
<evidence type="ECO:0000256" key="11">
    <source>
        <dbReference type="ARBA" id="ARBA00042320"/>
    </source>
</evidence>
<proteinExistence type="inferred from homology"/>
<reference evidence="16" key="2">
    <citation type="submission" date="2025-09" db="UniProtKB">
        <authorList>
            <consortium name="Ensembl"/>
        </authorList>
    </citation>
    <scope>IDENTIFICATION</scope>
</reference>
<evidence type="ECO:0000256" key="13">
    <source>
        <dbReference type="ARBA" id="ARBA00045827"/>
    </source>
</evidence>
<evidence type="ECO:0000256" key="4">
    <source>
        <dbReference type="ARBA" id="ARBA00022989"/>
    </source>
</evidence>
<gene>
    <name evidence="16" type="primary">LOC115545368</name>
</gene>
<comment type="subcellular location">
    <subcellularLocation>
        <location evidence="1">Membrane</location>
        <topology evidence="1">Multi-pass membrane protein</topology>
    </subcellularLocation>
</comment>
<evidence type="ECO:0000256" key="8">
    <source>
        <dbReference type="ARBA" id="ARBA00035895"/>
    </source>
</evidence>
<comment type="catalytic activity">
    <reaction evidence="14">
        <text>a 6-(alpha-D-glucosaminyl)-1-(1,2-diacyl-sn-glycero-3-phospho)-1D-myo-inositol(in) = a 6-(alpha-D-glucosaminyl)-1-(1,2-diacyl-sn-glycero-3-phospho)-1D-myo-inositol(out)</text>
        <dbReference type="Rhea" id="RHEA:71491"/>
        <dbReference type="ChEBI" id="CHEBI:57997"/>
    </reaction>
</comment>